<evidence type="ECO:0000313" key="1">
    <source>
        <dbReference type="EMBL" id="KAK5628837.1"/>
    </source>
</evidence>
<name>A0AAN7Z4G6_9PEZI</name>
<dbReference type="EMBL" id="JAWHQM010000009">
    <property type="protein sequence ID" value="KAK5628837.1"/>
    <property type="molecule type" value="Genomic_DNA"/>
</dbReference>
<sequence>MLAGRRRKAATSLVCGTEIAVLTLSIRFQDLLVMLVRQTTLLGYRQQRYAPLSRLADGVSDVLGEEIRRLQ</sequence>
<dbReference type="Proteomes" id="UP001305414">
    <property type="component" value="Unassembled WGS sequence"/>
</dbReference>
<proteinExistence type="predicted"/>
<reference evidence="1 2" key="1">
    <citation type="submission" date="2023-10" db="EMBL/GenBank/DDBJ databases">
        <title>Draft genome sequence of Xylaria bambusicola isolate GMP-LS, the root and basal stem rot pathogen of sugarcane in Indonesia.</title>
        <authorList>
            <person name="Selvaraj P."/>
            <person name="Muralishankar V."/>
            <person name="Muruganantham S."/>
            <person name="Sp S."/>
            <person name="Haryani S."/>
            <person name="Lau K.J.X."/>
            <person name="Naqvi N.I."/>
        </authorList>
    </citation>
    <scope>NUCLEOTIDE SEQUENCE [LARGE SCALE GENOMIC DNA]</scope>
    <source>
        <strain evidence="1">GMP-LS</strain>
    </source>
</reference>
<accession>A0AAN7Z4G6</accession>
<organism evidence="1 2">
    <name type="scientific">Xylaria bambusicola</name>
    <dbReference type="NCBI Taxonomy" id="326684"/>
    <lineage>
        <taxon>Eukaryota</taxon>
        <taxon>Fungi</taxon>
        <taxon>Dikarya</taxon>
        <taxon>Ascomycota</taxon>
        <taxon>Pezizomycotina</taxon>
        <taxon>Sordariomycetes</taxon>
        <taxon>Xylariomycetidae</taxon>
        <taxon>Xylariales</taxon>
        <taxon>Xylariaceae</taxon>
        <taxon>Xylaria</taxon>
    </lineage>
</organism>
<comment type="caution">
    <text evidence="1">The sequence shown here is derived from an EMBL/GenBank/DDBJ whole genome shotgun (WGS) entry which is preliminary data.</text>
</comment>
<evidence type="ECO:0000313" key="2">
    <source>
        <dbReference type="Proteomes" id="UP001305414"/>
    </source>
</evidence>
<gene>
    <name evidence="1" type="ORF">RRF57_004552</name>
</gene>
<dbReference type="AlphaFoldDB" id="A0AAN7Z4G6"/>
<protein>
    <submittedName>
        <fullName evidence="1">Uncharacterized protein</fullName>
    </submittedName>
</protein>
<keyword evidence="2" id="KW-1185">Reference proteome</keyword>